<name>A0A0A9ERX7_ARUDO</name>
<accession>A0A0A9ERX7</accession>
<evidence type="ECO:0000256" key="1">
    <source>
        <dbReference type="SAM" id="MobiDB-lite"/>
    </source>
</evidence>
<dbReference type="AlphaFoldDB" id="A0A0A9ERX7"/>
<feature type="region of interest" description="Disordered" evidence="1">
    <location>
        <begin position="1"/>
        <end position="36"/>
    </location>
</feature>
<dbReference type="EMBL" id="GBRH01194401">
    <property type="protein sequence ID" value="JAE03495.1"/>
    <property type="molecule type" value="Transcribed_RNA"/>
</dbReference>
<protein>
    <submittedName>
        <fullName evidence="2">Uncharacterized protein</fullName>
    </submittedName>
</protein>
<sequence length="36" mass="4442">MKASRERRRAQSLRKEDGVRGELRNSGRRNRKRQRF</sequence>
<feature type="compositionally biased region" description="Basic and acidic residues" evidence="1">
    <location>
        <begin position="13"/>
        <end position="25"/>
    </location>
</feature>
<reference evidence="2" key="1">
    <citation type="submission" date="2014-09" db="EMBL/GenBank/DDBJ databases">
        <authorList>
            <person name="Magalhaes I.L.F."/>
            <person name="Oliveira U."/>
            <person name="Santos F.R."/>
            <person name="Vidigal T.H.D.A."/>
            <person name="Brescovit A.D."/>
            <person name="Santos A.J."/>
        </authorList>
    </citation>
    <scope>NUCLEOTIDE SEQUENCE</scope>
    <source>
        <tissue evidence="2">Shoot tissue taken approximately 20 cm above the soil surface</tissue>
    </source>
</reference>
<evidence type="ECO:0000313" key="2">
    <source>
        <dbReference type="EMBL" id="JAE03495.1"/>
    </source>
</evidence>
<organism evidence="2">
    <name type="scientific">Arundo donax</name>
    <name type="common">Giant reed</name>
    <name type="synonym">Donax arundinaceus</name>
    <dbReference type="NCBI Taxonomy" id="35708"/>
    <lineage>
        <taxon>Eukaryota</taxon>
        <taxon>Viridiplantae</taxon>
        <taxon>Streptophyta</taxon>
        <taxon>Embryophyta</taxon>
        <taxon>Tracheophyta</taxon>
        <taxon>Spermatophyta</taxon>
        <taxon>Magnoliopsida</taxon>
        <taxon>Liliopsida</taxon>
        <taxon>Poales</taxon>
        <taxon>Poaceae</taxon>
        <taxon>PACMAD clade</taxon>
        <taxon>Arundinoideae</taxon>
        <taxon>Arundineae</taxon>
        <taxon>Arundo</taxon>
    </lineage>
</organism>
<proteinExistence type="predicted"/>
<feature type="compositionally biased region" description="Basic residues" evidence="1">
    <location>
        <begin position="1"/>
        <end position="12"/>
    </location>
</feature>
<reference evidence="2" key="2">
    <citation type="journal article" date="2015" name="Data Brief">
        <title>Shoot transcriptome of the giant reed, Arundo donax.</title>
        <authorList>
            <person name="Barrero R.A."/>
            <person name="Guerrero F.D."/>
            <person name="Moolhuijzen P."/>
            <person name="Goolsby J.A."/>
            <person name="Tidwell J."/>
            <person name="Bellgard S.E."/>
            <person name="Bellgard M.I."/>
        </authorList>
    </citation>
    <scope>NUCLEOTIDE SEQUENCE</scope>
    <source>
        <tissue evidence="2">Shoot tissue taken approximately 20 cm above the soil surface</tissue>
    </source>
</reference>
<feature type="compositionally biased region" description="Basic residues" evidence="1">
    <location>
        <begin position="26"/>
        <end position="36"/>
    </location>
</feature>